<dbReference type="InterPro" id="IPR011701">
    <property type="entry name" value="MFS"/>
</dbReference>
<sequence length="489" mass="52039">MSTENVKPKKEKLDPMVLRVAIILVVGALAPLFDSTMVNVAIHTIGTDMKATTSVIQWLTTGYVLAMGLTVPISGWASKRFGCKRSYIFSLVIFLIGSVCSVLSWNIESLIVFRVIQGIGAGLLMPVLQTELVQVSGGRNLGQIMSIISIPALLGPILGPVLGGIIVNSLNWRAIFWVNIPICIVAIPLAMWGIPHDKLSEKKASLDVIGMLLLSPAFALLIYGIAQVATHGGLSHSAVYVPIIIGVVLMAAYVVYALNTKREPALNVRLFKSVNFSASNILLILCGIITNGAMLMLPLYYQEVCGASVLYAGLWLIPQGVGMLLTRSWVGKIADRDGARNIVLMSLAAIAIGTLPFAFANADTNMILLAIALLIRGAGLGGLLIAIMMSAYIGLQREQVPHASTATRIFQTIGGAFGSAILATVAQQRMAGHVGSDLHAIAHSFNVSFWWAIGFTVVAAIPTLFLTMRKKSGPEAAPQETGSQADGQQ</sequence>
<dbReference type="InterPro" id="IPR020846">
    <property type="entry name" value="MFS_dom"/>
</dbReference>
<protein>
    <submittedName>
        <fullName evidence="10">MDR family MFS transporter</fullName>
    </submittedName>
</protein>
<keyword evidence="3" id="KW-0813">Transport</keyword>
<dbReference type="Gene3D" id="1.20.1250.20">
    <property type="entry name" value="MFS general substrate transporter like domains"/>
    <property type="match status" value="1"/>
</dbReference>
<evidence type="ECO:0000256" key="2">
    <source>
        <dbReference type="ARBA" id="ARBA00008537"/>
    </source>
</evidence>
<evidence type="ECO:0000313" key="10">
    <source>
        <dbReference type="EMBL" id="MFL0195387.1"/>
    </source>
</evidence>
<dbReference type="CDD" id="cd17503">
    <property type="entry name" value="MFS_LmrB_MDR_like"/>
    <property type="match status" value="1"/>
</dbReference>
<evidence type="ECO:0000256" key="8">
    <source>
        <dbReference type="SAM" id="Phobius"/>
    </source>
</evidence>
<dbReference type="Pfam" id="PF07690">
    <property type="entry name" value="MFS_1"/>
    <property type="match status" value="1"/>
</dbReference>
<evidence type="ECO:0000256" key="1">
    <source>
        <dbReference type="ARBA" id="ARBA00004651"/>
    </source>
</evidence>
<reference evidence="10 11" key="1">
    <citation type="submission" date="2024-11" db="EMBL/GenBank/DDBJ databases">
        <authorList>
            <person name="Heng Y.C."/>
            <person name="Lim A.C.H."/>
            <person name="Lee J.K.Y."/>
            <person name="Kittelmann S."/>
        </authorList>
    </citation>
    <scope>NUCLEOTIDE SEQUENCE [LARGE SCALE GENOMIC DNA]</scope>
    <source>
        <strain evidence="10 11">WILCCON 0269</strain>
    </source>
</reference>
<feature type="transmembrane region" description="Helical" evidence="8">
    <location>
        <begin position="20"/>
        <end position="43"/>
    </location>
</feature>
<dbReference type="InterPro" id="IPR004638">
    <property type="entry name" value="EmrB-like"/>
</dbReference>
<evidence type="ECO:0000259" key="9">
    <source>
        <dbReference type="PROSITE" id="PS50850"/>
    </source>
</evidence>
<feature type="transmembrane region" description="Helical" evidence="8">
    <location>
        <begin position="140"/>
        <end position="162"/>
    </location>
</feature>
<feature type="transmembrane region" description="Helical" evidence="8">
    <location>
        <begin position="307"/>
        <end position="330"/>
    </location>
</feature>
<keyword evidence="4" id="KW-1003">Cell membrane</keyword>
<evidence type="ECO:0000313" key="11">
    <source>
        <dbReference type="Proteomes" id="UP001623660"/>
    </source>
</evidence>
<dbReference type="EMBL" id="JBJHZX010000008">
    <property type="protein sequence ID" value="MFL0195387.1"/>
    <property type="molecule type" value="Genomic_DNA"/>
</dbReference>
<keyword evidence="6 8" id="KW-1133">Transmembrane helix</keyword>
<dbReference type="Proteomes" id="UP001623660">
    <property type="component" value="Unassembled WGS sequence"/>
</dbReference>
<evidence type="ECO:0000256" key="7">
    <source>
        <dbReference type="ARBA" id="ARBA00023136"/>
    </source>
</evidence>
<feature type="transmembrane region" description="Helical" evidence="8">
    <location>
        <begin position="238"/>
        <end position="259"/>
    </location>
</feature>
<dbReference type="NCBIfam" id="TIGR00711">
    <property type="entry name" value="efflux_EmrB"/>
    <property type="match status" value="1"/>
</dbReference>
<dbReference type="PANTHER" id="PTHR42718:SF9">
    <property type="entry name" value="MAJOR FACILITATOR SUPERFAMILY MULTIDRUG TRANSPORTER MFSC"/>
    <property type="match status" value="1"/>
</dbReference>
<feature type="transmembrane region" description="Helical" evidence="8">
    <location>
        <begin position="206"/>
        <end position="226"/>
    </location>
</feature>
<keyword evidence="11" id="KW-1185">Reference proteome</keyword>
<proteinExistence type="inferred from homology"/>
<gene>
    <name evidence="10" type="ORF">ACJDU8_07380</name>
</gene>
<feature type="transmembrane region" description="Helical" evidence="8">
    <location>
        <begin position="111"/>
        <end position="128"/>
    </location>
</feature>
<feature type="transmembrane region" description="Helical" evidence="8">
    <location>
        <begin position="174"/>
        <end position="194"/>
    </location>
</feature>
<keyword evidence="7 8" id="KW-0472">Membrane</keyword>
<feature type="domain" description="Major facilitator superfamily (MFS) profile" evidence="9">
    <location>
        <begin position="20"/>
        <end position="471"/>
    </location>
</feature>
<dbReference type="SUPFAM" id="SSF103473">
    <property type="entry name" value="MFS general substrate transporter"/>
    <property type="match status" value="1"/>
</dbReference>
<dbReference type="RefSeq" id="WP_406791504.1">
    <property type="nucleotide sequence ID" value="NZ_JBJHZX010000008.1"/>
</dbReference>
<feature type="transmembrane region" description="Helical" evidence="8">
    <location>
        <begin position="447"/>
        <end position="466"/>
    </location>
</feature>
<evidence type="ECO:0000256" key="5">
    <source>
        <dbReference type="ARBA" id="ARBA00022692"/>
    </source>
</evidence>
<comment type="subcellular location">
    <subcellularLocation>
        <location evidence="1">Cell membrane</location>
        <topology evidence="1">Multi-pass membrane protein</topology>
    </subcellularLocation>
</comment>
<feature type="transmembrane region" description="Helical" evidence="8">
    <location>
        <begin position="280"/>
        <end position="301"/>
    </location>
</feature>
<feature type="transmembrane region" description="Helical" evidence="8">
    <location>
        <begin position="87"/>
        <end position="105"/>
    </location>
</feature>
<feature type="transmembrane region" description="Helical" evidence="8">
    <location>
        <begin position="407"/>
        <end position="427"/>
    </location>
</feature>
<dbReference type="Gene3D" id="1.20.1720.10">
    <property type="entry name" value="Multidrug resistance protein D"/>
    <property type="match status" value="1"/>
</dbReference>
<comment type="similarity">
    <text evidence="2">Belongs to the major facilitator superfamily. EmrB family.</text>
</comment>
<feature type="transmembrane region" description="Helical" evidence="8">
    <location>
        <begin position="342"/>
        <end position="360"/>
    </location>
</feature>
<feature type="transmembrane region" description="Helical" evidence="8">
    <location>
        <begin position="55"/>
        <end position="75"/>
    </location>
</feature>
<dbReference type="PROSITE" id="PS50850">
    <property type="entry name" value="MFS"/>
    <property type="match status" value="1"/>
</dbReference>
<dbReference type="PANTHER" id="PTHR42718">
    <property type="entry name" value="MAJOR FACILITATOR SUPERFAMILY MULTIDRUG TRANSPORTER MFSC"/>
    <property type="match status" value="1"/>
</dbReference>
<dbReference type="InterPro" id="IPR036259">
    <property type="entry name" value="MFS_trans_sf"/>
</dbReference>
<organism evidence="10 11">
    <name type="scientific">Candidatus Clostridium eludens</name>
    <dbReference type="NCBI Taxonomy" id="3381663"/>
    <lineage>
        <taxon>Bacteria</taxon>
        <taxon>Bacillati</taxon>
        <taxon>Bacillota</taxon>
        <taxon>Clostridia</taxon>
        <taxon>Eubacteriales</taxon>
        <taxon>Clostridiaceae</taxon>
        <taxon>Clostridium</taxon>
    </lineage>
</organism>
<feature type="transmembrane region" description="Helical" evidence="8">
    <location>
        <begin position="366"/>
        <end position="395"/>
    </location>
</feature>
<name>A0ABW8SH95_9CLOT</name>
<evidence type="ECO:0000256" key="3">
    <source>
        <dbReference type="ARBA" id="ARBA00022448"/>
    </source>
</evidence>
<comment type="caution">
    <text evidence="10">The sequence shown here is derived from an EMBL/GenBank/DDBJ whole genome shotgun (WGS) entry which is preliminary data.</text>
</comment>
<evidence type="ECO:0000256" key="6">
    <source>
        <dbReference type="ARBA" id="ARBA00022989"/>
    </source>
</evidence>
<accession>A0ABW8SH95</accession>
<evidence type="ECO:0000256" key="4">
    <source>
        <dbReference type="ARBA" id="ARBA00022475"/>
    </source>
</evidence>
<keyword evidence="5 8" id="KW-0812">Transmembrane</keyword>